<comment type="caution">
    <text evidence="1">The sequence shown here is derived from an EMBL/GenBank/DDBJ whole genome shotgun (WGS) entry which is preliminary data.</text>
</comment>
<name>A0ACB8XML2_ARCLA</name>
<protein>
    <submittedName>
        <fullName evidence="1">Uncharacterized protein</fullName>
    </submittedName>
</protein>
<sequence>MHAHMALLKKATGSGKFSDFFVEYKYHIKQLEREVLQILKEVKWMEAEKLKTENPDLKRKISDLEDQIVKFQHAKSDGKNDKKEKSLETENTELKRKLSDLENQIVQIPQATSIDSYEEKIKNLEDANAELQKNISDLEKKMVKDKDDFEKEKKEFSKKFSDFSRKSFEEKKTVELKCSKLSQQVSDFEKVIIMERDKFAKEKKTIEQKNVGIFKEISGQRKNAENGFEEEREMFETEIRKLTDKLSKLSTCALKEQKMKSEFQEKIDLLVKKEIVSLQR</sequence>
<keyword evidence="2" id="KW-1185">Reference proteome</keyword>
<dbReference type="EMBL" id="CM042062">
    <property type="protein sequence ID" value="KAI3669446.1"/>
    <property type="molecule type" value="Genomic_DNA"/>
</dbReference>
<gene>
    <name evidence="1" type="ORF">L6452_40681</name>
</gene>
<evidence type="ECO:0000313" key="1">
    <source>
        <dbReference type="EMBL" id="KAI3669446.1"/>
    </source>
</evidence>
<proteinExistence type="predicted"/>
<evidence type="ECO:0000313" key="2">
    <source>
        <dbReference type="Proteomes" id="UP001055879"/>
    </source>
</evidence>
<organism evidence="1 2">
    <name type="scientific">Arctium lappa</name>
    <name type="common">Greater burdock</name>
    <name type="synonym">Lappa major</name>
    <dbReference type="NCBI Taxonomy" id="4217"/>
    <lineage>
        <taxon>Eukaryota</taxon>
        <taxon>Viridiplantae</taxon>
        <taxon>Streptophyta</taxon>
        <taxon>Embryophyta</taxon>
        <taxon>Tracheophyta</taxon>
        <taxon>Spermatophyta</taxon>
        <taxon>Magnoliopsida</taxon>
        <taxon>eudicotyledons</taxon>
        <taxon>Gunneridae</taxon>
        <taxon>Pentapetalae</taxon>
        <taxon>asterids</taxon>
        <taxon>campanulids</taxon>
        <taxon>Asterales</taxon>
        <taxon>Asteraceae</taxon>
        <taxon>Carduoideae</taxon>
        <taxon>Cardueae</taxon>
        <taxon>Arctiinae</taxon>
        <taxon>Arctium</taxon>
    </lineage>
</organism>
<dbReference type="Proteomes" id="UP001055879">
    <property type="component" value="Linkage Group LG16"/>
</dbReference>
<accession>A0ACB8XML2</accession>
<reference evidence="2" key="1">
    <citation type="journal article" date="2022" name="Mol. Ecol. Resour.">
        <title>The genomes of chicory, endive, great burdock and yacon provide insights into Asteraceae palaeo-polyploidization history and plant inulin production.</title>
        <authorList>
            <person name="Fan W."/>
            <person name="Wang S."/>
            <person name="Wang H."/>
            <person name="Wang A."/>
            <person name="Jiang F."/>
            <person name="Liu H."/>
            <person name="Zhao H."/>
            <person name="Xu D."/>
            <person name="Zhang Y."/>
        </authorList>
    </citation>
    <scope>NUCLEOTIDE SEQUENCE [LARGE SCALE GENOMIC DNA]</scope>
    <source>
        <strain evidence="2">cv. Niubang</strain>
    </source>
</reference>
<reference evidence="1 2" key="2">
    <citation type="journal article" date="2022" name="Mol. Ecol. Resour.">
        <title>The genomes of chicory, endive, great burdock and yacon provide insights into Asteraceae paleo-polyploidization history and plant inulin production.</title>
        <authorList>
            <person name="Fan W."/>
            <person name="Wang S."/>
            <person name="Wang H."/>
            <person name="Wang A."/>
            <person name="Jiang F."/>
            <person name="Liu H."/>
            <person name="Zhao H."/>
            <person name="Xu D."/>
            <person name="Zhang Y."/>
        </authorList>
    </citation>
    <scope>NUCLEOTIDE SEQUENCE [LARGE SCALE GENOMIC DNA]</scope>
    <source>
        <strain evidence="2">cv. Niubang</strain>
    </source>
</reference>